<gene>
    <name evidence="2" type="ORF">JDN41_02795</name>
</gene>
<reference evidence="2 3" key="1">
    <citation type="submission" date="2020-12" db="EMBL/GenBank/DDBJ databases">
        <title>Revised draft genomes of Rhodomicrobium vannielii ATCC 17100 and Rhodomicrobium udaipurense JA643.</title>
        <authorList>
            <person name="Conners E.M."/>
            <person name="Davenport E.J."/>
            <person name="Bose A."/>
        </authorList>
    </citation>
    <scope>NUCLEOTIDE SEQUENCE [LARGE SCALE GENOMIC DNA]</scope>
    <source>
        <strain evidence="2 3">JA643</strain>
    </source>
</reference>
<dbReference type="InterPro" id="IPR031321">
    <property type="entry name" value="UCP012641"/>
</dbReference>
<evidence type="ECO:0000313" key="3">
    <source>
        <dbReference type="Proteomes" id="UP000623250"/>
    </source>
</evidence>
<dbReference type="PIRSF" id="PIRSF012641">
    <property type="entry name" value="UCP012641"/>
    <property type="match status" value="1"/>
</dbReference>
<dbReference type="EMBL" id="JAEMUK010000006">
    <property type="protein sequence ID" value="MBJ7542480.1"/>
    <property type="molecule type" value="Genomic_DNA"/>
</dbReference>
<comment type="caution">
    <text evidence="2">The sequence shown here is derived from an EMBL/GenBank/DDBJ whole genome shotgun (WGS) entry which is preliminary data.</text>
</comment>
<dbReference type="InterPro" id="IPR011201">
    <property type="entry name" value="Zinc-ribbon_6_bact"/>
</dbReference>
<keyword evidence="3" id="KW-1185">Reference proteome</keyword>
<dbReference type="AlphaFoldDB" id="A0A8I1GFS4"/>
<proteinExistence type="predicted"/>
<evidence type="ECO:0000259" key="1">
    <source>
        <dbReference type="Pfam" id="PF10005"/>
    </source>
</evidence>
<dbReference type="RefSeq" id="WP_037232647.1">
    <property type="nucleotide sequence ID" value="NZ_JAEMUK010000006.1"/>
</dbReference>
<name>A0A8I1GFS4_9HYPH</name>
<dbReference type="Proteomes" id="UP000623250">
    <property type="component" value="Unassembled WGS sequence"/>
</dbReference>
<sequence length="374" mass="42038">MKLFECQHCGQLVYFENTACERCGYALGFLPDVAQMTALRPNGDGTFTPLAEKSRTVSYCANFEHGTCNWLVDKPGELCRACVLNRTIPDLPENLRRWQRIEVAKHRLVYSLLRLGLPVEGKTEAPETGIAFDFLAPPPGEDGQGKILTGHDNGEITLNVIEAEDAVREKIRENMHEPYRTLLGHFRHEIAHYYFERLVKGRPGYAQFLATFGDETADYGEALKKHYENGAPPDWRDNHITAYASAHPHEDWAETFAHYLHMIDTLETAYAFGLHVRPRAGQDDNLAASVSFDPYTRKDFETIIDAWLPVTFAVNSINRSMGIDDLYPFVISPAVIEKLRVVHEIVRSKGAKAASAKEAAERPSFARSVASRSA</sequence>
<feature type="domain" description="Zinc-ribbon" evidence="1">
    <location>
        <begin position="3"/>
        <end position="91"/>
    </location>
</feature>
<evidence type="ECO:0000313" key="2">
    <source>
        <dbReference type="EMBL" id="MBJ7542480.1"/>
    </source>
</evidence>
<dbReference type="Pfam" id="PF15887">
    <property type="entry name" value="Peptidase_Mx"/>
    <property type="match status" value="1"/>
</dbReference>
<organism evidence="2 3">
    <name type="scientific">Rhodomicrobium udaipurense</name>
    <dbReference type="NCBI Taxonomy" id="1202716"/>
    <lineage>
        <taxon>Bacteria</taxon>
        <taxon>Pseudomonadati</taxon>
        <taxon>Pseudomonadota</taxon>
        <taxon>Alphaproteobacteria</taxon>
        <taxon>Hyphomicrobiales</taxon>
        <taxon>Hyphomicrobiaceae</taxon>
        <taxon>Rhodomicrobium</taxon>
    </lineage>
</organism>
<dbReference type="Pfam" id="PF10005">
    <property type="entry name" value="Zn_ribbon_DZR_6"/>
    <property type="match status" value="1"/>
</dbReference>
<accession>A0A8I1GFS4</accession>
<protein>
    <submittedName>
        <fullName evidence="2">Putative zinc-binding peptidase</fullName>
    </submittedName>
</protein>
<dbReference type="Gene3D" id="3.40.390.70">
    <property type="match status" value="1"/>
</dbReference>